<dbReference type="EMBL" id="UYJE01004506">
    <property type="protein sequence ID" value="VDI28506.1"/>
    <property type="molecule type" value="Genomic_DNA"/>
</dbReference>
<evidence type="ECO:0000313" key="3">
    <source>
        <dbReference type="EMBL" id="VDI28506.1"/>
    </source>
</evidence>
<reference evidence="3" key="1">
    <citation type="submission" date="2018-11" db="EMBL/GenBank/DDBJ databases">
        <authorList>
            <person name="Alioto T."/>
            <person name="Alioto T."/>
        </authorList>
    </citation>
    <scope>NUCLEOTIDE SEQUENCE</scope>
</reference>
<accession>A0A8B6E5I0</accession>
<evidence type="ECO:0000313" key="4">
    <source>
        <dbReference type="Proteomes" id="UP000596742"/>
    </source>
</evidence>
<dbReference type="Gene3D" id="3.30.160.60">
    <property type="entry name" value="Classic Zinc Finger"/>
    <property type="match status" value="1"/>
</dbReference>
<gene>
    <name evidence="3" type="ORF">MGAL_10B020742</name>
</gene>
<dbReference type="AlphaFoldDB" id="A0A8B6E5I0"/>
<protein>
    <recommendedName>
        <fullName evidence="2">B box-type domain-containing protein</fullName>
    </recommendedName>
</protein>
<dbReference type="Proteomes" id="UP000596742">
    <property type="component" value="Unassembled WGS sequence"/>
</dbReference>
<comment type="caution">
    <text evidence="3">The sequence shown here is derived from an EMBL/GenBank/DDBJ whole genome shotgun (WGS) entry which is preliminary data.</text>
</comment>
<dbReference type="GO" id="GO:0008270">
    <property type="term" value="F:zinc ion binding"/>
    <property type="evidence" value="ECO:0007669"/>
    <property type="project" value="UniProtKB-KW"/>
</dbReference>
<keyword evidence="4" id="KW-1185">Reference proteome</keyword>
<evidence type="ECO:0000256" key="1">
    <source>
        <dbReference type="PROSITE-ProRule" id="PRU00024"/>
    </source>
</evidence>
<keyword evidence="1" id="KW-0862">Zinc</keyword>
<sequence length="171" mass="19443">MCDNCKTNVHARVKTATRHIIVDIKNIDLSETKEPSVDLDNIPCKTHPTQSCCAYCVQCKELICPKCLKTHKGHDVEEIETQYNENLEYLRKNIAGNIDPHDISAIFGSFDQLTIITNPENIKLTKTDSYETNLPYVDRLVTTSVNSIRISCFQKTSQEMQIAHKKMTAKL</sequence>
<name>A0A8B6E5I0_MYTGA</name>
<dbReference type="SUPFAM" id="SSF57845">
    <property type="entry name" value="B-box zinc-binding domain"/>
    <property type="match status" value="1"/>
</dbReference>
<dbReference type="PROSITE" id="PS50119">
    <property type="entry name" value="ZF_BBOX"/>
    <property type="match status" value="1"/>
</dbReference>
<organism evidence="3 4">
    <name type="scientific">Mytilus galloprovincialis</name>
    <name type="common">Mediterranean mussel</name>
    <dbReference type="NCBI Taxonomy" id="29158"/>
    <lineage>
        <taxon>Eukaryota</taxon>
        <taxon>Metazoa</taxon>
        <taxon>Spiralia</taxon>
        <taxon>Lophotrochozoa</taxon>
        <taxon>Mollusca</taxon>
        <taxon>Bivalvia</taxon>
        <taxon>Autobranchia</taxon>
        <taxon>Pteriomorphia</taxon>
        <taxon>Mytilida</taxon>
        <taxon>Mytiloidea</taxon>
        <taxon>Mytilidae</taxon>
        <taxon>Mytilinae</taxon>
        <taxon>Mytilus</taxon>
    </lineage>
</organism>
<dbReference type="Pfam" id="PF00643">
    <property type="entry name" value="zf-B_box"/>
    <property type="match status" value="1"/>
</dbReference>
<keyword evidence="1" id="KW-0863">Zinc-finger</keyword>
<dbReference type="InterPro" id="IPR000315">
    <property type="entry name" value="Znf_B-box"/>
</dbReference>
<feature type="domain" description="B box-type" evidence="2">
    <location>
        <begin position="39"/>
        <end position="79"/>
    </location>
</feature>
<evidence type="ECO:0000259" key="2">
    <source>
        <dbReference type="PROSITE" id="PS50119"/>
    </source>
</evidence>
<dbReference type="OrthoDB" id="6096398at2759"/>
<proteinExistence type="predicted"/>
<keyword evidence="1" id="KW-0479">Metal-binding</keyword>